<feature type="compositionally biased region" description="Low complexity" evidence="8">
    <location>
        <begin position="278"/>
        <end position="288"/>
    </location>
</feature>
<evidence type="ECO:0000256" key="7">
    <source>
        <dbReference type="SAM" id="Coils"/>
    </source>
</evidence>
<dbReference type="FunFam" id="1.20.5.170:FF:000021">
    <property type="entry name" value="Cyclic AMP-dependent transcription factor ATF-4"/>
    <property type="match status" value="1"/>
</dbReference>
<dbReference type="GeneID" id="107217792"/>
<feature type="compositionally biased region" description="Low complexity" evidence="8">
    <location>
        <begin position="248"/>
        <end position="262"/>
    </location>
</feature>
<dbReference type="FunCoup" id="A0A6J0B9U5">
    <property type="interactions" value="383"/>
</dbReference>
<keyword evidence="6" id="KW-0539">Nucleus</keyword>
<keyword evidence="5" id="KW-0804">Transcription</keyword>
<keyword evidence="10" id="KW-1185">Reference proteome</keyword>
<dbReference type="SUPFAM" id="SSF57959">
    <property type="entry name" value="Leucine zipper domain"/>
    <property type="match status" value="1"/>
</dbReference>
<evidence type="ECO:0000256" key="6">
    <source>
        <dbReference type="ARBA" id="ARBA00023242"/>
    </source>
</evidence>
<dbReference type="CTD" id="47767"/>
<dbReference type="Proteomes" id="UP000829291">
    <property type="component" value="Chromosome 2"/>
</dbReference>
<reference evidence="11" key="1">
    <citation type="submission" date="2025-08" db="UniProtKB">
        <authorList>
            <consortium name="RefSeq"/>
        </authorList>
    </citation>
    <scope>IDENTIFICATION</scope>
    <source>
        <tissue evidence="11">Thorax and Abdomen</tissue>
    </source>
</reference>
<evidence type="ECO:0000256" key="1">
    <source>
        <dbReference type="ARBA" id="ARBA00004123"/>
    </source>
</evidence>
<gene>
    <name evidence="11" type="primary">LOC107217792</name>
</gene>
<evidence type="ECO:0000259" key="9">
    <source>
        <dbReference type="PROSITE" id="PS50217"/>
    </source>
</evidence>
<dbReference type="RefSeq" id="XP_015510942.1">
    <property type="nucleotide sequence ID" value="XM_015655456.2"/>
</dbReference>
<keyword evidence="4" id="KW-0238">DNA-binding</keyword>
<name>A0A6J0B9U5_NEOLC</name>
<dbReference type="InterPro" id="IPR046347">
    <property type="entry name" value="bZIP_sf"/>
</dbReference>
<evidence type="ECO:0000256" key="5">
    <source>
        <dbReference type="ARBA" id="ARBA00023163"/>
    </source>
</evidence>
<dbReference type="PROSITE" id="PS00036">
    <property type="entry name" value="BZIP_BASIC"/>
    <property type="match status" value="1"/>
</dbReference>
<dbReference type="OrthoDB" id="5847285at2759"/>
<sequence>MSTDQYQKIWVLKAEPSSPASPNSRASPIETSTSDIFNDWLSFDSIENLSNNGEEVMYEEEAEKADEKTSRAQVATKLLEQLEEFIKEEPSADWLEEKTDLPIFEELSPLDYGISQPILPSGTIKLQTQLQQQETTRTLLQEFESVLGDVEACYQAPVTALTPPQSPPAKFYNTTNSKILISLSPTFQTQGVSVVKPEDQFQEIPSLPSVAPLSQWGAENISLEPLGDVASELAAVDEIVRSCAKNISSSSLSTSSDTSCVSFEEDSNDDPLWTPEATPSTTSTPVVSKNRYRKPYSRPPSDDRKVRKKEQNKNAATRYRQKKKQEIKEIVGEVQELTNYNEKLQGQVGDLQREIRCLKGLMRDLFKAKGLMK</sequence>
<proteinExistence type="inferred from homology"/>
<evidence type="ECO:0000256" key="3">
    <source>
        <dbReference type="ARBA" id="ARBA00023015"/>
    </source>
</evidence>
<feature type="compositionally biased region" description="Basic and acidic residues" evidence="8">
    <location>
        <begin position="300"/>
        <end position="312"/>
    </location>
</feature>
<dbReference type="PANTHER" id="PTHR13044">
    <property type="entry name" value="ACTIVATING TRANSCRIPTION FACTOR ATF 4/5"/>
    <property type="match status" value="1"/>
</dbReference>
<evidence type="ECO:0000313" key="10">
    <source>
        <dbReference type="Proteomes" id="UP000829291"/>
    </source>
</evidence>
<dbReference type="AlphaFoldDB" id="A0A6J0B9U5"/>
<dbReference type="InParanoid" id="A0A6J0B9U5"/>
<feature type="domain" description="BZIP" evidence="9">
    <location>
        <begin position="302"/>
        <end position="365"/>
    </location>
</feature>
<dbReference type="GO" id="GO:0005634">
    <property type="term" value="C:nucleus"/>
    <property type="evidence" value="ECO:0007669"/>
    <property type="project" value="UniProtKB-SubCell"/>
</dbReference>
<dbReference type="Pfam" id="PF00170">
    <property type="entry name" value="bZIP_1"/>
    <property type="match status" value="1"/>
</dbReference>
<dbReference type="Gene3D" id="1.20.5.170">
    <property type="match status" value="1"/>
</dbReference>
<evidence type="ECO:0000313" key="11">
    <source>
        <dbReference type="RefSeq" id="XP_015510942.1"/>
    </source>
</evidence>
<dbReference type="PANTHER" id="PTHR13044:SF14">
    <property type="entry name" value="CRYPTOCEPHAL, ISOFORM A"/>
    <property type="match status" value="1"/>
</dbReference>
<organism evidence="11">
    <name type="scientific">Neodiprion lecontei</name>
    <name type="common">Redheaded pine sawfly</name>
    <dbReference type="NCBI Taxonomy" id="441921"/>
    <lineage>
        <taxon>Eukaryota</taxon>
        <taxon>Metazoa</taxon>
        <taxon>Ecdysozoa</taxon>
        <taxon>Arthropoda</taxon>
        <taxon>Hexapoda</taxon>
        <taxon>Insecta</taxon>
        <taxon>Pterygota</taxon>
        <taxon>Neoptera</taxon>
        <taxon>Endopterygota</taxon>
        <taxon>Hymenoptera</taxon>
        <taxon>Tenthredinoidea</taxon>
        <taxon>Diprionidae</taxon>
        <taxon>Diprioninae</taxon>
        <taxon>Neodiprion</taxon>
    </lineage>
</organism>
<evidence type="ECO:0000256" key="4">
    <source>
        <dbReference type="ARBA" id="ARBA00023125"/>
    </source>
</evidence>
<dbReference type="KEGG" id="nlo:107217792"/>
<dbReference type="InterPro" id="IPR004827">
    <property type="entry name" value="bZIP"/>
</dbReference>
<comment type="subcellular location">
    <subcellularLocation>
        <location evidence="1">Nucleus</location>
    </subcellularLocation>
</comment>
<dbReference type="GO" id="GO:0000977">
    <property type="term" value="F:RNA polymerase II transcription regulatory region sequence-specific DNA binding"/>
    <property type="evidence" value="ECO:0007669"/>
    <property type="project" value="TreeGrafter"/>
</dbReference>
<keyword evidence="7" id="KW-0175">Coiled coil</keyword>
<protein>
    <submittedName>
        <fullName evidence="11">Activating transcription factor of chaperone</fullName>
    </submittedName>
</protein>
<dbReference type="CDD" id="cd14692">
    <property type="entry name" value="bZIP_ATF4"/>
    <property type="match status" value="1"/>
</dbReference>
<dbReference type="SMART" id="SM00338">
    <property type="entry name" value="BRLZ"/>
    <property type="match status" value="1"/>
</dbReference>
<evidence type="ECO:0000256" key="8">
    <source>
        <dbReference type="SAM" id="MobiDB-lite"/>
    </source>
</evidence>
<feature type="region of interest" description="Disordered" evidence="8">
    <location>
        <begin position="247"/>
        <end position="324"/>
    </location>
</feature>
<dbReference type="PROSITE" id="PS50217">
    <property type="entry name" value="BZIP"/>
    <property type="match status" value="1"/>
</dbReference>
<keyword evidence="3" id="KW-0805">Transcription regulation</keyword>
<accession>A0A6J0B9U5</accession>
<dbReference type="GO" id="GO:0001228">
    <property type="term" value="F:DNA-binding transcription activator activity, RNA polymerase II-specific"/>
    <property type="evidence" value="ECO:0007669"/>
    <property type="project" value="TreeGrafter"/>
</dbReference>
<evidence type="ECO:0000256" key="2">
    <source>
        <dbReference type="ARBA" id="ARBA00007163"/>
    </source>
</evidence>
<feature type="coiled-coil region" evidence="7">
    <location>
        <begin position="327"/>
        <end position="361"/>
    </location>
</feature>
<comment type="similarity">
    <text evidence="2">Belongs to the bZIP family.</text>
</comment>